<evidence type="ECO:0000313" key="2">
    <source>
        <dbReference type="EMBL" id="PSN70100.1"/>
    </source>
</evidence>
<name>A0A2T2NXF1_CORCC</name>
<feature type="region of interest" description="Disordered" evidence="1">
    <location>
        <begin position="1"/>
        <end position="29"/>
    </location>
</feature>
<evidence type="ECO:0000256" key="1">
    <source>
        <dbReference type="SAM" id="MobiDB-lite"/>
    </source>
</evidence>
<sequence length="199" mass="21779">MLISRTRHGGGGGSGSGNGSGRWIRRGPGDQVTSSIARAFGAWGAWNCGVHRRSGPLSWESATLPWQVAHHYLAVPCPPTLLSPPPAVPGRYITSDVQHQALYQRRLCWAVHKKRRRGFRGTLHELDLSVDSASGVLGSASPPAQSWRHMVSRKPWSDVLDSCAPPPSSLICSRQPWSLRAPDWQLRLSWPPAVRTSSL</sequence>
<feature type="compositionally biased region" description="Gly residues" evidence="1">
    <location>
        <begin position="9"/>
        <end position="20"/>
    </location>
</feature>
<accession>A0A2T2NXF1</accession>
<protein>
    <submittedName>
        <fullName evidence="2">Uncharacterized protein</fullName>
    </submittedName>
</protein>
<proteinExistence type="predicted"/>
<dbReference type="AlphaFoldDB" id="A0A2T2NXF1"/>
<gene>
    <name evidence="2" type="ORF">BS50DRAFT_305103</name>
</gene>
<reference evidence="2 3" key="1">
    <citation type="journal article" date="2018" name="Front. Microbiol.">
        <title>Genome-Wide Analysis of Corynespora cassiicola Leaf Fall Disease Putative Effectors.</title>
        <authorList>
            <person name="Lopez D."/>
            <person name="Ribeiro S."/>
            <person name="Label P."/>
            <person name="Fumanal B."/>
            <person name="Venisse J.S."/>
            <person name="Kohler A."/>
            <person name="de Oliveira R.R."/>
            <person name="Labutti K."/>
            <person name="Lipzen A."/>
            <person name="Lail K."/>
            <person name="Bauer D."/>
            <person name="Ohm R.A."/>
            <person name="Barry K.W."/>
            <person name="Spatafora J."/>
            <person name="Grigoriev I.V."/>
            <person name="Martin F.M."/>
            <person name="Pujade-Renaud V."/>
        </authorList>
    </citation>
    <scope>NUCLEOTIDE SEQUENCE [LARGE SCALE GENOMIC DNA]</scope>
    <source>
        <strain evidence="2 3">Philippines</strain>
    </source>
</reference>
<keyword evidence="3" id="KW-1185">Reference proteome</keyword>
<dbReference type="Proteomes" id="UP000240883">
    <property type="component" value="Unassembled WGS sequence"/>
</dbReference>
<evidence type="ECO:0000313" key="3">
    <source>
        <dbReference type="Proteomes" id="UP000240883"/>
    </source>
</evidence>
<organism evidence="2 3">
    <name type="scientific">Corynespora cassiicola Philippines</name>
    <dbReference type="NCBI Taxonomy" id="1448308"/>
    <lineage>
        <taxon>Eukaryota</taxon>
        <taxon>Fungi</taxon>
        <taxon>Dikarya</taxon>
        <taxon>Ascomycota</taxon>
        <taxon>Pezizomycotina</taxon>
        <taxon>Dothideomycetes</taxon>
        <taxon>Pleosporomycetidae</taxon>
        <taxon>Pleosporales</taxon>
        <taxon>Corynesporascaceae</taxon>
        <taxon>Corynespora</taxon>
    </lineage>
</organism>
<dbReference type="EMBL" id="KZ678132">
    <property type="protein sequence ID" value="PSN70100.1"/>
    <property type="molecule type" value="Genomic_DNA"/>
</dbReference>